<sequence>MSQSIGSAMGFREALVFAANNSLSHIIIEGDSLEVVQALTQEGKSLLDCSSILSDCIELLPLFSSCQFTHVNRSCNRVAHSLAKHSLSSARLVSWGGPVPQSITDLSLCDVRSSDHRPD</sequence>
<gene>
    <name evidence="1" type="ORF">RHMOL_Rhmol01G0283900</name>
</gene>
<organism evidence="1 2">
    <name type="scientific">Rhododendron molle</name>
    <name type="common">Chinese azalea</name>
    <name type="synonym">Azalea mollis</name>
    <dbReference type="NCBI Taxonomy" id="49168"/>
    <lineage>
        <taxon>Eukaryota</taxon>
        <taxon>Viridiplantae</taxon>
        <taxon>Streptophyta</taxon>
        <taxon>Embryophyta</taxon>
        <taxon>Tracheophyta</taxon>
        <taxon>Spermatophyta</taxon>
        <taxon>Magnoliopsida</taxon>
        <taxon>eudicotyledons</taxon>
        <taxon>Gunneridae</taxon>
        <taxon>Pentapetalae</taxon>
        <taxon>asterids</taxon>
        <taxon>Ericales</taxon>
        <taxon>Ericaceae</taxon>
        <taxon>Ericoideae</taxon>
        <taxon>Rhodoreae</taxon>
        <taxon>Rhododendron</taxon>
    </lineage>
</organism>
<name>A0ACC0Q7U2_RHOML</name>
<dbReference type="EMBL" id="CM046388">
    <property type="protein sequence ID" value="KAI8573516.1"/>
    <property type="molecule type" value="Genomic_DNA"/>
</dbReference>
<proteinExistence type="predicted"/>
<comment type="caution">
    <text evidence="1">The sequence shown here is derived from an EMBL/GenBank/DDBJ whole genome shotgun (WGS) entry which is preliminary data.</text>
</comment>
<dbReference type="Proteomes" id="UP001062846">
    <property type="component" value="Chromosome 1"/>
</dbReference>
<evidence type="ECO:0000313" key="2">
    <source>
        <dbReference type="Proteomes" id="UP001062846"/>
    </source>
</evidence>
<keyword evidence="2" id="KW-1185">Reference proteome</keyword>
<accession>A0ACC0Q7U2</accession>
<reference evidence="1" key="1">
    <citation type="submission" date="2022-02" db="EMBL/GenBank/DDBJ databases">
        <title>Plant Genome Project.</title>
        <authorList>
            <person name="Zhang R.-G."/>
        </authorList>
    </citation>
    <scope>NUCLEOTIDE SEQUENCE</scope>
    <source>
        <strain evidence="1">AT1</strain>
    </source>
</reference>
<protein>
    <submittedName>
        <fullName evidence="1">Uncharacterized protein</fullName>
    </submittedName>
</protein>
<evidence type="ECO:0000313" key="1">
    <source>
        <dbReference type="EMBL" id="KAI8573516.1"/>
    </source>
</evidence>